<feature type="signal peptide" evidence="1">
    <location>
        <begin position="1"/>
        <end position="20"/>
    </location>
</feature>
<proteinExistence type="predicted"/>
<keyword evidence="1" id="KW-0732">Signal</keyword>
<accession>A0ABT3GDW7</accession>
<dbReference type="RefSeq" id="WP_264485920.1">
    <property type="nucleotide sequence ID" value="NZ_JAPDDT010000001.1"/>
</dbReference>
<protein>
    <submittedName>
        <fullName evidence="2">Uncharacterized protein</fullName>
    </submittedName>
</protein>
<name>A0ABT3GDW7_9BACT</name>
<keyword evidence="3" id="KW-1185">Reference proteome</keyword>
<feature type="chain" id="PRO_5045170742" evidence="1">
    <location>
        <begin position="21"/>
        <end position="229"/>
    </location>
</feature>
<dbReference type="Proteomes" id="UP001320876">
    <property type="component" value="Unassembled WGS sequence"/>
</dbReference>
<evidence type="ECO:0000313" key="3">
    <source>
        <dbReference type="Proteomes" id="UP001320876"/>
    </source>
</evidence>
<reference evidence="2 3" key="1">
    <citation type="submission" date="2022-10" db="EMBL/GenBank/DDBJ databases">
        <title>Luteolibacter arcticus strain CCTCC AB 2014275, whole genome shotgun sequencing project.</title>
        <authorList>
            <person name="Zhao G."/>
            <person name="Shen L."/>
        </authorList>
    </citation>
    <scope>NUCLEOTIDE SEQUENCE [LARGE SCALE GENOMIC DNA]</scope>
    <source>
        <strain evidence="2 3">CCTCC AB 2014275</strain>
    </source>
</reference>
<sequence length="229" mass="24192">MKLAQIIGVASVAVISSAYAGEPAPNAFYKVKITAQATIQTALDETSSAQIDTNDVIEALLDELGTPTSSPQHFDIIATYEGEDDQVMEVATYYLARTRGPADERYKVLIPTGFFDTEGGSAVFKRVFTANNSTLKVNITDSFSLLEINTSMLSLDSQGLAKAQVTVKDTGEGGDPFLSLVKNNFSGNHVVGIDDVGEGVGSINANIGGAIKKSVFDSLPDLTPIPVPI</sequence>
<evidence type="ECO:0000256" key="1">
    <source>
        <dbReference type="SAM" id="SignalP"/>
    </source>
</evidence>
<gene>
    <name evidence="2" type="ORF">OKA05_04555</name>
</gene>
<organism evidence="2 3">
    <name type="scientific">Luteolibacter arcticus</name>
    <dbReference type="NCBI Taxonomy" id="1581411"/>
    <lineage>
        <taxon>Bacteria</taxon>
        <taxon>Pseudomonadati</taxon>
        <taxon>Verrucomicrobiota</taxon>
        <taxon>Verrucomicrobiia</taxon>
        <taxon>Verrucomicrobiales</taxon>
        <taxon>Verrucomicrobiaceae</taxon>
        <taxon>Luteolibacter</taxon>
    </lineage>
</organism>
<dbReference type="EMBL" id="JAPDDT010000001">
    <property type="protein sequence ID" value="MCW1921811.1"/>
    <property type="molecule type" value="Genomic_DNA"/>
</dbReference>
<comment type="caution">
    <text evidence="2">The sequence shown here is derived from an EMBL/GenBank/DDBJ whole genome shotgun (WGS) entry which is preliminary data.</text>
</comment>
<evidence type="ECO:0000313" key="2">
    <source>
        <dbReference type="EMBL" id="MCW1921811.1"/>
    </source>
</evidence>